<organism evidence="5 7">
    <name type="scientific">Paenibacillus barcinonensis</name>
    <dbReference type="NCBI Taxonomy" id="198119"/>
    <lineage>
        <taxon>Bacteria</taxon>
        <taxon>Bacillati</taxon>
        <taxon>Bacillota</taxon>
        <taxon>Bacilli</taxon>
        <taxon>Bacillales</taxon>
        <taxon>Paenibacillaceae</taxon>
        <taxon>Paenibacillus</taxon>
    </lineage>
</organism>
<feature type="compositionally biased region" description="Basic and acidic residues" evidence="3">
    <location>
        <begin position="193"/>
        <end position="204"/>
    </location>
</feature>
<keyword evidence="8" id="KW-1185">Reference proteome</keyword>
<evidence type="ECO:0000313" key="6">
    <source>
        <dbReference type="EMBL" id="QKS56400.1"/>
    </source>
</evidence>
<dbReference type="Proteomes" id="UP000509327">
    <property type="component" value="Chromosome"/>
</dbReference>
<comment type="similarity">
    <text evidence="1">Belongs to the zinc-associated anti-sigma factor (ZAS) superfamily. Anti-sigma-W factor family.</text>
</comment>
<evidence type="ECO:0000256" key="2">
    <source>
        <dbReference type="ARBA" id="ARBA00024438"/>
    </source>
</evidence>
<protein>
    <recommendedName>
        <fullName evidence="2">Anti-sigma-W factor RsiW</fullName>
    </recommendedName>
</protein>
<feature type="compositionally biased region" description="Polar residues" evidence="3">
    <location>
        <begin position="168"/>
        <end position="177"/>
    </location>
</feature>
<feature type="domain" description="Putative zinc-finger" evidence="4">
    <location>
        <begin position="3"/>
        <end position="37"/>
    </location>
</feature>
<dbReference type="InterPro" id="IPR041916">
    <property type="entry name" value="Anti_sigma_zinc_sf"/>
</dbReference>
<evidence type="ECO:0000256" key="3">
    <source>
        <dbReference type="SAM" id="MobiDB-lite"/>
    </source>
</evidence>
<dbReference type="RefSeq" id="WP_167433771.1">
    <property type="nucleotide sequence ID" value="NZ_CP054614.1"/>
</dbReference>
<accession>A0A2V4VFJ1</accession>
<evidence type="ECO:0000259" key="4">
    <source>
        <dbReference type="Pfam" id="PF13490"/>
    </source>
</evidence>
<name>A0A2V4VFJ1_PAEBA</name>
<dbReference type="InterPro" id="IPR027383">
    <property type="entry name" value="Znf_put"/>
</dbReference>
<evidence type="ECO:0000313" key="8">
    <source>
        <dbReference type="Proteomes" id="UP000509327"/>
    </source>
</evidence>
<sequence length="429" mass="46056">MKCEEVVEWMHRYLDHDLGEVETTQMLQHVAKCPECAEKFSMLRALSRELEELPQVTPKFSLVDAIMPQLDAIDEARKEQSSTVQEMSPVPAAFENLQRSSSGEHKAKTRWFNSMAGRVSMGATAAAVILGFAIFGHQPEQIENADSMMMKSGASQESNAGRSALSMEVNNDQGSSPSHEEGSVISPDSYDSLQEKSEEMHADQPEAMEGSETQAPHNQMDQKSSEPSTRGKAAPDQGVKEDSPSSDATRSQKNDNPNQGLEQKNSETNDGNGAAPNANEDQKSAPEQSDQADDTFSAKTMVPNEDAPARGITNNDAGAGEGAAGGQQQGSVAPNEGSAGTGTDTSKEWKSPDGVYVVMLMGDQLSVYAKSANDPDVLNLIEQRNIEGTLKSASWSQDGKQFSYETDKDGTTTKNSFKPNAASVAPPAK</sequence>
<dbReference type="Pfam" id="PF13490">
    <property type="entry name" value="zf-HC2"/>
    <property type="match status" value="1"/>
</dbReference>
<gene>
    <name evidence="5" type="ORF">DFQ00_11379</name>
    <name evidence="6" type="ORF">HUB98_08640</name>
</gene>
<dbReference type="EMBL" id="QJSW01000013">
    <property type="protein sequence ID" value="PYE47486.1"/>
    <property type="molecule type" value="Genomic_DNA"/>
</dbReference>
<dbReference type="Proteomes" id="UP000247790">
    <property type="component" value="Unassembled WGS sequence"/>
</dbReference>
<feature type="compositionally biased region" description="Gly residues" evidence="3">
    <location>
        <begin position="319"/>
        <end position="328"/>
    </location>
</feature>
<feature type="compositionally biased region" description="Polar residues" evidence="3">
    <location>
        <begin position="391"/>
        <end position="404"/>
    </location>
</feature>
<evidence type="ECO:0000256" key="1">
    <source>
        <dbReference type="ARBA" id="ARBA00024353"/>
    </source>
</evidence>
<proteinExistence type="inferred from homology"/>
<dbReference type="Gene3D" id="1.10.10.1320">
    <property type="entry name" value="Anti-sigma factor, zinc-finger domain"/>
    <property type="match status" value="1"/>
</dbReference>
<evidence type="ECO:0000313" key="7">
    <source>
        <dbReference type="Proteomes" id="UP000247790"/>
    </source>
</evidence>
<reference evidence="5 7" key="1">
    <citation type="submission" date="2018-06" db="EMBL/GenBank/DDBJ databases">
        <title>Genomic Encyclopedia of Type Strains, Phase III (KMG-III): the genomes of soil and plant-associated and newly described type strains.</title>
        <authorList>
            <person name="Whitman W."/>
        </authorList>
    </citation>
    <scope>NUCLEOTIDE SEQUENCE [LARGE SCALE GENOMIC DNA]</scope>
    <source>
        <strain evidence="5 7">CECT 7022</strain>
    </source>
</reference>
<dbReference type="AlphaFoldDB" id="A0A2V4VFJ1"/>
<evidence type="ECO:0000313" key="5">
    <source>
        <dbReference type="EMBL" id="PYE47486.1"/>
    </source>
</evidence>
<feature type="compositionally biased region" description="Polar residues" evidence="3">
    <location>
        <begin position="245"/>
        <end position="271"/>
    </location>
</feature>
<feature type="region of interest" description="Disordered" evidence="3">
    <location>
        <begin position="151"/>
        <end position="351"/>
    </location>
</feature>
<dbReference type="EMBL" id="CP054614">
    <property type="protein sequence ID" value="QKS56400.1"/>
    <property type="molecule type" value="Genomic_DNA"/>
</dbReference>
<feature type="region of interest" description="Disordered" evidence="3">
    <location>
        <begin position="389"/>
        <end position="429"/>
    </location>
</feature>
<feature type="compositionally biased region" description="Polar residues" evidence="3">
    <location>
        <begin position="211"/>
        <end position="228"/>
    </location>
</feature>
<reference evidence="6 8" key="2">
    <citation type="submission" date="2020-06" db="EMBL/GenBank/DDBJ databases">
        <title>Complete genome of Paenibacillus barcinonensis KACC11450.</title>
        <authorList>
            <person name="Kim M."/>
            <person name="Park Y.-J."/>
            <person name="Shin J.-H."/>
        </authorList>
    </citation>
    <scope>NUCLEOTIDE SEQUENCE [LARGE SCALE GENOMIC DNA]</scope>
    <source>
        <strain evidence="6 8">KACC11450</strain>
    </source>
</reference>